<keyword evidence="5" id="KW-0539">Nucleus</keyword>
<protein>
    <recommendedName>
        <fullName evidence="8">Histone chaperone domain-containing protein</fullName>
    </recommendedName>
</protein>
<proteinExistence type="inferred from homology"/>
<comment type="subcellular location">
    <subcellularLocation>
        <location evidence="2">Nucleus</location>
    </subcellularLocation>
</comment>
<evidence type="ECO:0000256" key="6">
    <source>
        <dbReference type="ARBA" id="ARBA00025877"/>
    </source>
</evidence>
<dbReference type="EMBL" id="CAJPDQ010000001">
    <property type="protein sequence ID" value="CAF9903243.1"/>
    <property type="molecule type" value="Genomic_DNA"/>
</dbReference>
<sequence>MSDQATNPSLGAEDVKGKGKSPAVHEDMSMDEMEEESESDEDQPEEPEEEDEDNMEEISAENIVPGGRDRKPIDYVKAANDQANDLDDDEDDDEDFQPPADDTAMEE</sequence>
<feature type="compositionally biased region" description="Low complexity" evidence="7">
    <location>
        <begin position="97"/>
        <end position="107"/>
    </location>
</feature>
<feature type="domain" description="Histone chaperone" evidence="8">
    <location>
        <begin position="49"/>
        <end position="84"/>
    </location>
</feature>
<comment type="subunit">
    <text evidence="6">Forms a heterotrimer with H2A.Z-H2B, stabilizing the association of the histone dimer. Also, with a lower affinity, forms a heterotrimer with H2A-H2B.</text>
</comment>
<dbReference type="Pfam" id="PF09649">
    <property type="entry name" value="CHZ"/>
    <property type="match status" value="1"/>
</dbReference>
<evidence type="ECO:0000256" key="3">
    <source>
        <dbReference type="ARBA" id="ARBA00008057"/>
    </source>
</evidence>
<feature type="compositionally biased region" description="Acidic residues" evidence="7">
    <location>
        <begin position="84"/>
        <end position="96"/>
    </location>
</feature>
<evidence type="ECO:0000256" key="5">
    <source>
        <dbReference type="ARBA" id="ARBA00023242"/>
    </source>
</evidence>
<dbReference type="GO" id="GO:0005634">
    <property type="term" value="C:nucleus"/>
    <property type="evidence" value="ECO:0007669"/>
    <property type="project" value="UniProtKB-SubCell"/>
</dbReference>
<comment type="caution">
    <text evidence="9">The sequence shown here is derived from an EMBL/GenBank/DDBJ whole genome shotgun (WGS) entry which is preliminary data.</text>
</comment>
<evidence type="ECO:0000256" key="4">
    <source>
        <dbReference type="ARBA" id="ARBA00023186"/>
    </source>
</evidence>
<keyword evidence="4" id="KW-0143">Chaperone</keyword>
<keyword evidence="10" id="KW-1185">Reference proteome</keyword>
<feature type="compositionally biased region" description="Basic and acidic residues" evidence="7">
    <location>
        <begin position="13"/>
        <end position="28"/>
    </location>
</feature>
<reference evidence="9" key="1">
    <citation type="submission" date="2021-03" db="EMBL/GenBank/DDBJ databases">
        <authorList>
            <person name="Tagirdzhanova G."/>
        </authorList>
    </citation>
    <scope>NUCLEOTIDE SEQUENCE</scope>
</reference>
<accession>A0A8H3EDP5</accession>
<dbReference type="Proteomes" id="UP000664169">
    <property type="component" value="Unassembled WGS sequence"/>
</dbReference>
<evidence type="ECO:0000256" key="1">
    <source>
        <dbReference type="ARBA" id="ARBA00002212"/>
    </source>
</evidence>
<comment type="similarity">
    <text evidence="3">Belongs to the CHZ1 family.</text>
</comment>
<comment type="function">
    <text evidence="1">Forms a chaperone-bound H2A.Z-H2B complex that acts as a source for SWR1 complex-dependent H2A to H2A.Z histone replacement in chromatin.</text>
</comment>
<dbReference type="AlphaFoldDB" id="A0A8H3EDP5"/>
<gene>
    <name evidence="9" type="ORF">GOMPHAMPRED_000150</name>
</gene>
<name>A0A8H3EDP5_9LECA</name>
<evidence type="ECO:0000259" key="8">
    <source>
        <dbReference type="SMART" id="SM01082"/>
    </source>
</evidence>
<evidence type="ECO:0000256" key="7">
    <source>
        <dbReference type="SAM" id="MobiDB-lite"/>
    </source>
</evidence>
<feature type="region of interest" description="Disordered" evidence="7">
    <location>
        <begin position="1"/>
        <end position="107"/>
    </location>
</feature>
<evidence type="ECO:0000256" key="2">
    <source>
        <dbReference type="ARBA" id="ARBA00004123"/>
    </source>
</evidence>
<organism evidence="9 10">
    <name type="scientific">Gomphillus americanus</name>
    <dbReference type="NCBI Taxonomy" id="1940652"/>
    <lineage>
        <taxon>Eukaryota</taxon>
        <taxon>Fungi</taxon>
        <taxon>Dikarya</taxon>
        <taxon>Ascomycota</taxon>
        <taxon>Pezizomycotina</taxon>
        <taxon>Lecanoromycetes</taxon>
        <taxon>OSLEUM clade</taxon>
        <taxon>Ostropomycetidae</taxon>
        <taxon>Ostropales</taxon>
        <taxon>Graphidaceae</taxon>
        <taxon>Gomphilloideae</taxon>
        <taxon>Gomphillus</taxon>
    </lineage>
</organism>
<evidence type="ECO:0000313" key="10">
    <source>
        <dbReference type="Proteomes" id="UP000664169"/>
    </source>
</evidence>
<dbReference type="SMART" id="SM01082">
    <property type="entry name" value="CHZ"/>
    <property type="match status" value="1"/>
</dbReference>
<feature type="compositionally biased region" description="Acidic residues" evidence="7">
    <location>
        <begin position="29"/>
        <end position="59"/>
    </location>
</feature>
<dbReference type="InterPro" id="IPR019098">
    <property type="entry name" value="Histone_chaperone_domain_CHZ"/>
</dbReference>
<evidence type="ECO:0000313" key="9">
    <source>
        <dbReference type="EMBL" id="CAF9903243.1"/>
    </source>
</evidence>